<proteinExistence type="predicted"/>
<organism evidence="1 2">
    <name type="scientific">Gossypium arboreum</name>
    <name type="common">Tree cotton</name>
    <name type="synonym">Gossypium nanking</name>
    <dbReference type="NCBI Taxonomy" id="29729"/>
    <lineage>
        <taxon>Eukaryota</taxon>
        <taxon>Viridiplantae</taxon>
        <taxon>Streptophyta</taxon>
        <taxon>Embryophyta</taxon>
        <taxon>Tracheophyta</taxon>
        <taxon>Spermatophyta</taxon>
        <taxon>Magnoliopsida</taxon>
        <taxon>eudicotyledons</taxon>
        <taxon>Gunneridae</taxon>
        <taxon>Pentapetalae</taxon>
        <taxon>rosids</taxon>
        <taxon>malvids</taxon>
        <taxon>Malvales</taxon>
        <taxon>Malvaceae</taxon>
        <taxon>Malvoideae</taxon>
        <taxon>Gossypium</taxon>
    </lineage>
</organism>
<sequence>MLVSSLQHLSSIFIPQ</sequence>
<dbReference type="EMBL" id="JRRC01169605">
    <property type="protein sequence ID" value="KHG01083.1"/>
    <property type="molecule type" value="Genomic_DNA"/>
</dbReference>
<evidence type="ECO:0000313" key="1">
    <source>
        <dbReference type="EMBL" id="KHG01083.1"/>
    </source>
</evidence>
<protein>
    <submittedName>
        <fullName evidence="1">Uncharacterized protein</fullName>
    </submittedName>
</protein>
<accession>A0A0B0MFX7</accession>
<gene>
    <name evidence="1" type="ORF">F383_20882</name>
</gene>
<dbReference type="AlphaFoldDB" id="A0A0B0MFX7"/>
<name>A0A0B0MFX7_GOSAR</name>
<keyword evidence="2" id="KW-1185">Reference proteome</keyword>
<reference evidence="2" key="1">
    <citation type="submission" date="2014-09" db="EMBL/GenBank/DDBJ databases">
        <authorList>
            <person name="Mudge J."/>
            <person name="Ramaraj T."/>
            <person name="Lindquist I.E."/>
            <person name="Bharti A.K."/>
            <person name="Sundararajan A."/>
            <person name="Cameron C.T."/>
            <person name="Woodward J.E."/>
            <person name="May G.D."/>
            <person name="Brubaker C."/>
            <person name="Broadhvest J."/>
            <person name="Wilkins T.A."/>
        </authorList>
    </citation>
    <scope>NUCLEOTIDE SEQUENCE</scope>
    <source>
        <strain evidence="2">cv. AKA8401</strain>
    </source>
</reference>
<comment type="caution">
    <text evidence="1">The sequence shown here is derived from an EMBL/GenBank/DDBJ whole genome shotgun (WGS) entry which is preliminary data.</text>
</comment>
<evidence type="ECO:0000313" key="2">
    <source>
        <dbReference type="Proteomes" id="UP000032142"/>
    </source>
</evidence>
<dbReference type="Proteomes" id="UP000032142">
    <property type="component" value="Unassembled WGS sequence"/>
</dbReference>